<reference evidence="2 3" key="1">
    <citation type="journal article" date="2024" name="Chem. Sci.">
        <title>Discovery of megapolipeptins by genome mining of a Burkholderiales bacteria collection.</title>
        <authorList>
            <person name="Paulo B.S."/>
            <person name="Recchia M.J.J."/>
            <person name="Lee S."/>
            <person name="Fergusson C.H."/>
            <person name="Romanowski S.B."/>
            <person name="Hernandez A."/>
            <person name="Krull N."/>
            <person name="Liu D.Y."/>
            <person name="Cavanagh H."/>
            <person name="Bos A."/>
            <person name="Gray C.A."/>
            <person name="Murphy B.T."/>
            <person name="Linington R.G."/>
            <person name="Eustaquio A.S."/>
        </authorList>
    </citation>
    <scope>NUCLEOTIDE SEQUENCE [LARGE SCALE GENOMIC DNA]</scope>
    <source>
        <strain evidence="2 3">RL16-012-BIC-B</strain>
    </source>
</reference>
<keyword evidence="3" id="KW-1185">Reference proteome</keyword>
<organism evidence="2 3">
    <name type="scientific">Paraburkholderia agricolaris</name>
    <dbReference type="NCBI Taxonomy" id="2152888"/>
    <lineage>
        <taxon>Bacteria</taxon>
        <taxon>Pseudomonadati</taxon>
        <taxon>Pseudomonadota</taxon>
        <taxon>Betaproteobacteria</taxon>
        <taxon>Burkholderiales</taxon>
        <taxon>Burkholderiaceae</taxon>
        <taxon>Paraburkholderia</taxon>
    </lineage>
</organism>
<evidence type="ECO:0000313" key="2">
    <source>
        <dbReference type="EMBL" id="MFL9885178.1"/>
    </source>
</evidence>
<protein>
    <submittedName>
        <fullName evidence="2">DUF4123 domain-containing protein</fullName>
    </submittedName>
</protein>
<feature type="domain" description="DUF4123" evidence="1">
    <location>
        <begin position="32"/>
        <end position="158"/>
    </location>
</feature>
<evidence type="ECO:0000259" key="1">
    <source>
        <dbReference type="Pfam" id="PF13503"/>
    </source>
</evidence>
<comment type="caution">
    <text evidence="2">The sequence shown here is derived from an EMBL/GenBank/DDBJ whole genome shotgun (WGS) entry which is preliminary data.</text>
</comment>
<name>A0ABW8ZSA2_9BURK</name>
<evidence type="ECO:0000313" key="3">
    <source>
        <dbReference type="Proteomes" id="UP001629249"/>
    </source>
</evidence>
<proteinExistence type="predicted"/>
<sequence length="277" mass="30626">MDATDWIDPYPDDALEQLRKAFDEAPLGNGRYYALFDMGFLPSLRDELPSLGLGSTVVTLYEGTYEGEDLMQISPCLMQLPELAEQRDAVCSALLQRTNGRPMFSMLRPTTYRLAELASHLRRQLEARTEDGEAFLVRFADTRCLPVWTNVLTAAQRARFFAGIDAWWFFDRKGALVPVEALASVQSDGQAHESTIAEEKPYQVDASQLEPLKLAAKVDTLIFHIRQRPESFGQFTASPSRVHECVSAAMAGELPSPAAASRVALQALEAAGLLAEV</sequence>
<dbReference type="Pfam" id="PF13503">
    <property type="entry name" value="DUF4123"/>
    <property type="match status" value="1"/>
</dbReference>
<dbReference type="InterPro" id="IPR025391">
    <property type="entry name" value="DUF4123"/>
</dbReference>
<dbReference type="EMBL" id="JAQQFN010000014">
    <property type="protein sequence ID" value="MFL9885178.1"/>
    <property type="molecule type" value="Genomic_DNA"/>
</dbReference>
<dbReference type="Proteomes" id="UP001629249">
    <property type="component" value="Unassembled WGS sequence"/>
</dbReference>
<accession>A0ABW8ZSA2</accession>
<gene>
    <name evidence="2" type="ORF">PQR66_19200</name>
</gene>